<dbReference type="GO" id="GO:0008745">
    <property type="term" value="F:N-acetylmuramoyl-L-alanine amidase activity"/>
    <property type="evidence" value="ECO:0007669"/>
    <property type="project" value="InterPro"/>
</dbReference>
<keyword evidence="6" id="KW-1185">Reference proteome</keyword>
<evidence type="ECO:0000313" key="3">
    <source>
        <dbReference type="EMBL" id="AJA50768.1"/>
    </source>
</evidence>
<dbReference type="InterPro" id="IPR050695">
    <property type="entry name" value="N-acetylmuramoyl_amidase_3"/>
</dbReference>
<dbReference type="KEGG" id="cpae:CPAST_c06800"/>
<dbReference type="PANTHER" id="PTHR30404:SF0">
    <property type="entry name" value="N-ACETYLMURAMOYL-L-ALANINE AMIDASE AMIC"/>
    <property type="match status" value="1"/>
</dbReference>
<dbReference type="InterPro" id="IPR013783">
    <property type="entry name" value="Ig-like_fold"/>
</dbReference>
<dbReference type="PATRIC" id="fig|1262449.3.peg.2893"/>
<dbReference type="eggNOG" id="COG4193">
    <property type="taxonomic scope" value="Bacteria"/>
</dbReference>
<dbReference type="GeneID" id="93076283"/>
<dbReference type="RefSeq" id="WP_004455501.1">
    <property type="nucleotide sequence ID" value="NZ_ANZB01000010.1"/>
</dbReference>
<dbReference type="Gene3D" id="3.40.630.40">
    <property type="entry name" value="Zn-dependent exopeptidases"/>
    <property type="match status" value="1"/>
</dbReference>
<dbReference type="GO" id="GO:0009253">
    <property type="term" value="P:peptidoglycan catabolic process"/>
    <property type="evidence" value="ECO:0007669"/>
    <property type="project" value="InterPro"/>
</dbReference>
<proteinExistence type="predicted"/>
<dbReference type="InterPro" id="IPR014756">
    <property type="entry name" value="Ig_E-set"/>
</dbReference>
<dbReference type="PANTHER" id="PTHR30404">
    <property type="entry name" value="N-ACETYLMURAMOYL-L-ALANINE AMIDASE"/>
    <property type="match status" value="1"/>
</dbReference>
<evidence type="ECO:0000313" key="4">
    <source>
        <dbReference type="EMBL" id="KRU13222.1"/>
    </source>
</evidence>
<dbReference type="InterPro" id="IPR006637">
    <property type="entry name" value="ChW"/>
</dbReference>
<gene>
    <name evidence="3" type="ORF">CLPA_c06800</name>
    <name evidence="4" type="ORF">CP6013_02470</name>
</gene>
<reference evidence="3 6" key="1">
    <citation type="journal article" date="2015" name="Genome Announc.">
        <title>Complete Genome Sequence of the Nitrogen-Fixing and Solvent-Producing Clostridium pasteurianum DSM 525.</title>
        <authorList>
            <person name="Poehlein A."/>
            <person name="Grosse-Honebrink A."/>
            <person name="Zhang Y."/>
            <person name="Minton N.P."/>
            <person name="Daniel R."/>
        </authorList>
    </citation>
    <scope>NUCLEOTIDE SEQUENCE [LARGE SCALE GENOMIC DNA]</scope>
    <source>
        <strain evidence="3">DSM 525</strain>
        <strain evidence="6">DSM 525 / ATCC 6013</strain>
    </source>
</reference>
<organism evidence="3 6">
    <name type="scientific">Clostridium pasteurianum DSM 525 = ATCC 6013</name>
    <dbReference type="NCBI Taxonomy" id="1262449"/>
    <lineage>
        <taxon>Bacteria</taxon>
        <taxon>Bacillati</taxon>
        <taxon>Bacillota</taxon>
        <taxon>Clostridia</taxon>
        <taxon>Eubacteriales</taxon>
        <taxon>Clostridiaceae</taxon>
        <taxon>Clostridium</taxon>
    </lineage>
</organism>
<dbReference type="SMART" id="SM00646">
    <property type="entry name" value="Ami_3"/>
    <property type="match status" value="1"/>
</dbReference>
<feature type="domain" description="MurNAc-LAA" evidence="2">
    <location>
        <begin position="364"/>
        <end position="470"/>
    </location>
</feature>
<dbReference type="eggNOG" id="COG1705">
    <property type="taxonomic scope" value="Bacteria"/>
</dbReference>
<dbReference type="Pfam" id="PF07538">
    <property type="entry name" value="ChW"/>
    <property type="match status" value="3"/>
</dbReference>
<dbReference type="InterPro" id="IPR002508">
    <property type="entry name" value="MurNAc-LAA_cat"/>
</dbReference>
<dbReference type="Gene3D" id="2.60.40.10">
    <property type="entry name" value="Immunoglobulins"/>
    <property type="match status" value="1"/>
</dbReference>
<dbReference type="Pfam" id="PF17957">
    <property type="entry name" value="Big_7"/>
    <property type="match status" value="1"/>
</dbReference>
<dbReference type="SUPFAM" id="SSF81296">
    <property type="entry name" value="E set domains"/>
    <property type="match status" value="1"/>
</dbReference>
<keyword evidence="1 4" id="KW-0378">Hydrolase</keyword>
<protein>
    <submittedName>
        <fullName evidence="4">Cell wall hydrolase/autolysin</fullName>
    </submittedName>
</protein>
<dbReference type="EMBL" id="CP009268">
    <property type="protein sequence ID" value="AJA50768.1"/>
    <property type="molecule type" value="Genomic_DNA"/>
</dbReference>
<reference evidence="4 5" key="3">
    <citation type="journal article" name="Genome Announc.">
        <title>Improved Draft Genome Sequence of Clostridium pasteurianum Strain ATCC 6013 (DSM 525) Using a Hybrid Next-Generation Sequencing Approach.</title>
        <authorList>
            <person name="Pyne M.E."/>
            <person name="Utturkar S."/>
            <person name="Brown S.D."/>
            <person name="Moo-Young M."/>
            <person name="Chung D.A."/>
            <person name="Chou C.P."/>
        </authorList>
    </citation>
    <scope>NUCLEOTIDE SEQUENCE [LARGE SCALE GENOMIC DNA]</scope>
    <source>
        <strain evidence="4 5">ATCC 6013</strain>
    </source>
</reference>
<reference evidence="4" key="2">
    <citation type="submission" date="2015-10" db="EMBL/GenBank/DDBJ databases">
        <title>Improved Draft Genome Sequence of Clostridium pasteurianum Strain ATCC 6013 (DSM 525) Using a Hybrid Next-Generation Sequencing Approach.</title>
        <authorList>
            <person name="Pyne M.E."/>
            <person name="Utturkar S.M."/>
            <person name="Brown S.D."/>
            <person name="Moo-Young M."/>
            <person name="Chung D.A."/>
            <person name="Chou P.C."/>
        </authorList>
    </citation>
    <scope>NUCLEOTIDE SEQUENCE</scope>
    <source>
        <strain evidence="4">ATCC 6013</strain>
    </source>
</reference>
<dbReference type="SUPFAM" id="SSF53187">
    <property type="entry name" value="Zn-dependent exopeptidases"/>
    <property type="match status" value="1"/>
</dbReference>
<dbReference type="KEGG" id="cpat:CLPA_c06800"/>
<evidence type="ECO:0000256" key="1">
    <source>
        <dbReference type="ARBA" id="ARBA00022801"/>
    </source>
</evidence>
<dbReference type="Proteomes" id="UP000028042">
    <property type="component" value="Unassembled WGS sequence"/>
</dbReference>
<dbReference type="Pfam" id="PF01520">
    <property type="entry name" value="Amidase_3"/>
    <property type="match status" value="1"/>
</dbReference>
<sequence length="473" mass="50741">MDLTKNTKLKAAIFLIMSFLFLVFGFHDTVKADTNSDVHISYQSHVQNVGWQNAVSDGNTSGTTGRALRLEALKLNLSGDAKGMSVSYQAHVQNIGWMNWTSQGQAAGTTGRALRLEAIKIKLNNAPSNYHVQYQVHVQNIGWTSWVQDGQIAGTTGRALRVEAIRIRIVKPNTSQQQNSVQKLNPRMAIDTPRNNETVSGSSIVVRGWTLNSNTSGVKQVTISVDGNQKGNASIGQPRADVKNVYPGYAGAANSGYSYNLDVSKLSNGNHTVTIKSVGNDGSSIYGSVIIKVNRSSTKTIAVAIDIGHNAPYDSGATGIRQEDEITMEVGQKVISKLQAKGYNVIATKPATADSTVDSLQQRVDAANNGNAELFVSIHANIGGGQGTEVWAGGSQKSIDLAHNILNNMVALGYRNRGVKVQGVDGQHLYVLNNTVMPAVLVETFFLDSQSDMNRYNPEAIANAVVNGIVSTL</sequence>
<dbReference type="EMBL" id="JPGY02000001">
    <property type="protein sequence ID" value="KRU13222.1"/>
    <property type="molecule type" value="Genomic_DNA"/>
</dbReference>
<dbReference type="AlphaFoldDB" id="A0A0H3J723"/>
<accession>A0A0H3J723</accession>
<dbReference type="Proteomes" id="UP000030905">
    <property type="component" value="Chromosome"/>
</dbReference>
<evidence type="ECO:0000313" key="5">
    <source>
        <dbReference type="Proteomes" id="UP000028042"/>
    </source>
</evidence>
<evidence type="ECO:0000313" key="6">
    <source>
        <dbReference type="Proteomes" id="UP000030905"/>
    </source>
</evidence>
<name>A0A0H3J723_CLOPA</name>
<dbReference type="CDD" id="cd02696">
    <property type="entry name" value="MurNAc-LAA"/>
    <property type="match status" value="1"/>
</dbReference>
<dbReference type="GO" id="GO:0030288">
    <property type="term" value="C:outer membrane-bounded periplasmic space"/>
    <property type="evidence" value="ECO:0007669"/>
    <property type="project" value="TreeGrafter"/>
</dbReference>
<dbReference type="eggNOG" id="COG0860">
    <property type="taxonomic scope" value="Bacteria"/>
</dbReference>
<evidence type="ECO:0000259" key="2">
    <source>
        <dbReference type="SMART" id="SM00646"/>
    </source>
</evidence>
<dbReference type="SMART" id="SM00728">
    <property type="entry name" value="ChW"/>
    <property type="match status" value="3"/>
</dbReference>